<proteinExistence type="predicted"/>
<feature type="region of interest" description="Disordered" evidence="1">
    <location>
        <begin position="1"/>
        <end position="56"/>
    </location>
</feature>
<feature type="compositionally biased region" description="Polar residues" evidence="1">
    <location>
        <begin position="1"/>
        <end position="12"/>
    </location>
</feature>
<evidence type="ECO:0000256" key="1">
    <source>
        <dbReference type="SAM" id="MobiDB-lite"/>
    </source>
</evidence>
<reference evidence="2" key="2">
    <citation type="journal article" date="2015" name="Fish Shellfish Immunol.">
        <title>Early steps in the European eel (Anguilla anguilla)-Vibrio vulnificus interaction in the gills: Role of the RtxA13 toxin.</title>
        <authorList>
            <person name="Callol A."/>
            <person name="Pajuelo D."/>
            <person name="Ebbesson L."/>
            <person name="Teles M."/>
            <person name="MacKenzie S."/>
            <person name="Amaro C."/>
        </authorList>
    </citation>
    <scope>NUCLEOTIDE SEQUENCE</scope>
</reference>
<name>A0A0E9WPP9_ANGAN</name>
<organism evidence="2">
    <name type="scientific">Anguilla anguilla</name>
    <name type="common">European freshwater eel</name>
    <name type="synonym">Muraena anguilla</name>
    <dbReference type="NCBI Taxonomy" id="7936"/>
    <lineage>
        <taxon>Eukaryota</taxon>
        <taxon>Metazoa</taxon>
        <taxon>Chordata</taxon>
        <taxon>Craniata</taxon>
        <taxon>Vertebrata</taxon>
        <taxon>Euteleostomi</taxon>
        <taxon>Actinopterygii</taxon>
        <taxon>Neopterygii</taxon>
        <taxon>Teleostei</taxon>
        <taxon>Anguilliformes</taxon>
        <taxon>Anguillidae</taxon>
        <taxon>Anguilla</taxon>
    </lineage>
</organism>
<sequence length="56" mass="6174">MTASRAASSSPTLRAHQPLLAATPAKPRVQMKRRLPAHPQALRSQGQTEFLWLPSK</sequence>
<accession>A0A0E9WPP9</accession>
<evidence type="ECO:0000313" key="2">
    <source>
        <dbReference type="EMBL" id="JAH92236.1"/>
    </source>
</evidence>
<reference evidence="2" key="1">
    <citation type="submission" date="2014-11" db="EMBL/GenBank/DDBJ databases">
        <authorList>
            <person name="Amaro Gonzalez C."/>
        </authorList>
    </citation>
    <scope>NUCLEOTIDE SEQUENCE</scope>
</reference>
<protein>
    <submittedName>
        <fullName evidence="2">Uncharacterized protein</fullName>
    </submittedName>
</protein>
<dbReference type="EMBL" id="GBXM01016341">
    <property type="protein sequence ID" value="JAH92236.1"/>
    <property type="molecule type" value="Transcribed_RNA"/>
</dbReference>
<dbReference type="AlphaFoldDB" id="A0A0E9WPP9"/>